<accession>A0ABD2CA40</accession>
<gene>
    <name evidence="1" type="ORF">V1477_009544</name>
</gene>
<protein>
    <submittedName>
        <fullName evidence="1">Uncharacterized protein</fullName>
    </submittedName>
</protein>
<reference evidence="1 2" key="1">
    <citation type="journal article" date="2024" name="Ann. Entomol. Soc. Am.">
        <title>Genomic analyses of the southern and eastern yellowjacket wasps (Hymenoptera: Vespidae) reveal evolutionary signatures of social life.</title>
        <authorList>
            <person name="Catto M.A."/>
            <person name="Caine P.B."/>
            <person name="Orr S.E."/>
            <person name="Hunt B.G."/>
            <person name="Goodisman M.A.D."/>
        </authorList>
    </citation>
    <scope>NUCLEOTIDE SEQUENCE [LARGE SCALE GENOMIC DNA]</scope>
    <source>
        <strain evidence="1">232</strain>
        <tissue evidence="1">Head and thorax</tissue>
    </source>
</reference>
<keyword evidence="2" id="KW-1185">Reference proteome</keyword>
<dbReference type="Proteomes" id="UP001607303">
    <property type="component" value="Unassembled WGS sequence"/>
</dbReference>
<dbReference type="AlphaFoldDB" id="A0ABD2CA40"/>
<proteinExistence type="predicted"/>
<comment type="caution">
    <text evidence="1">The sequence shown here is derived from an EMBL/GenBank/DDBJ whole genome shotgun (WGS) entry which is preliminary data.</text>
</comment>
<name>A0ABD2CA40_VESMC</name>
<evidence type="ECO:0000313" key="2">
    <source>
        <dbReference type="Proteomes" id="UP001607303"/>
    </source>
</evidence>
<dbReference type="EMBL" id="JAYRBN010000058">
    <property type="protein sequence ID" value="KAL2741915.1"/>
    <property type="molecule type" value="Genomic_DNA"/>
</dbReference>
<sequence>MTLSRVGLRPEDSKSFKVEGFRLDQDNRTNSAKQLANDRIVCFANLSYQNNIANDTYEQKTHVLKYTIRHMTLFTSFKVTYE</sequence>
<organism evidence="1 2">
    <name type="scientific">Vespula maculifrons</name>
    <name type="common">Eastern yellow jacket</name>
    <name type="synonym">Wasp</name>
    <dbReference type="NCBI Taxonomy" id="7453"/>
    <lineage>
        <taxon>Eukaryota</taxon>
        <taxon>Metazoa</taxon>
        <taxon>Ecdysozoa</taxon>
        <taxon>Arthropoda</taxon>
        <taxon>Hexapoda</taxon>
        <taxon>Insecta</taxon>
        <taxon>Pterygota</taxon>
        <taxon>Neoptera</taxon>
        <taxon>Endopterygota</taxon>
        <taxon>Hymenoptera</taxon>
        <taxon>Apocrita</taxon>
        <taxon>Aculeata</taxon>
        <taxon>Vespoidea</taxon>
        <taxon>Vespidae</taxon>
        <taxon>Vespinae</taxon>
        <taxon>Vespula</taxon>
    </lineage>
</organism>
<evidence type="ECO:0000313" key="1">
    <source>
        <dbReference type="EMBL" id="KAL2741915.1"/>
    </source>
</evidence>